<evidence type="ECO:0000313" key="1">
    <source>
        <dbReference type="EMBL" id="OFJ50042.1"/>
    </source>
</evidence>
<proteinExistence type="predicted"/>
<name>A0A1E8PUP6_9BURK</name>
<sequence>MPIKYVDFYEVNYTAERLQGCKLWGAYVAIYAPSSNPMHRLNLLRKRRVSADHPFATAADAVAQAREAAVKLVEQRQRRYVFHP</sequence>
<gene>
    <name evidence="1" type="ORF">BA896_002915</name>
</gene>
<comment type="caution">
    <text evidence="1">The sequence shown here is derived from an EMBL/GenBank/DDBJ whole genome shotgun (WGS) entry which is preliminary data.</text>
</comment>
<reference evidence="1 2" key="1">
    <citation type="submission" date="2016-10" db="EMBL/GenBank/DDBJ databases">
        <title>Updated version of Genome Assembly of Janthinobacterium lividum ERGS5:01.</title>
        <authorList>
            <person name="Kumar R."/>
            <person name="Acharya V."/>
            <person name="Singh D."/>
        </authorList>
    </citation>
    <scope>NUCLEOTIDE SEQUENCE [LARGE SCALE GENOMIC DNA]</scope>
    <source>
        <strain evidence="1 2">ERGS5:01</strain>
    </source>
</reference>
<dbReference type="EMBL" id="MAQB02000001">
    <property type="protein sequence ID" value="OFJ50042.1"/>
    <property type="molecule type" value="Genomic_DNA"/>
</dbReference>
<dbReference type="AlphaFoldDB" id="A0A1E8PUP6"/>
<evidence type="ECO:0000313" key="2">
    <source>
        <dbReference type="Proteomes" id="UP000092634"/>
    </source>
</evidence>
<dbReference type="Proteomes" id="UP000092634">
    <property type="component" value="Unassembled WGS sequence"/>
</dbReference>
<protein>
    <submittedName>
        <fullName evidence="1">Uncharacterized protein</fullName>
    </submittedName>
</protein>
<organism evidence="1 2">
    <name type="scientific">Janthinobacterium lividum</name>
    <dbReference type="NCBI Taxonomy" id="29581"/>
    <lineage>
        <taxon>Bacteria</taxon>
        <taxon>Pseudomonadati</taxon>
        <taxon>Pseudomonadota</taxon>
        <taxon>Betaproteobacteria</taxon>
        <taxon>Burkholderiales</taxon>
        <taxon>Oxalobacteraceae</taxon>
        <taxon>Janthinobacterium</taxon>
    </lineage>
</organism>
<accession>A0A1E8PUP6</accession>